<dbReference type="PROSITE" id="PS50157">
    <property type="entry name" value="ZINC_FINGER_C2H2_2"/>
    <property type="match status" value="7"/>
</dbReference>
<keyword evidence="3" id="KW-0479">Metal-binding</keyword>
<evidence type="ECO:0000256" key="1">
    <source>
        <dbReference type="ARBA" id="ARBA00004123"/>
    </source>
</evidence>
<evidence type="ECO:0000256" key="9">
    <source>
        <dbReference type="ARBA" id="ARBA00023163"/>
    </source>
</evidence>
<evidence type="ECO:0000256" key="8">
    <source>
        <dbReference type="ARBA" id="ARBA00023125"/>
    </source>
</evidence>
<dbReference type="PANTHER" id="PTHR24390:SF244">
    <property type="entry name" value="LD33778P-RELATED"/>
    <property type="match status" value="1"/>
</dbReference>
<dbReference type="InterPro" id="IPR013087">
    <property type="entry name" value="Znf_C2H2_type"/>
</dbReference>
<evidence type="ECO:0000256" key="4">
    <source>
        <dbReference type="ARBA" id="ARBA00022737"/>
    </source>
</evidence>
<dbReference type="InterPro" id="IPR036236">
    <property type="entry name" value="Znf_C2H2_sf"/>
</dbReference>
<dbReference type="GO" id="GO:0006357">
    <property type="term" value="P:regulation of transcription by RNA polymerase II"/>
    <property type="evidence" value="ECO:0007669"/>
    <property type="project" value="TreeGrafter"/>
</dbReference>
<dbReference type="Pfam" id="PF13912">
    <property type="entry name" value="zf-C2H2_6"/>
    <property type="match status" value="3"/>
</dbReference>
<feature type="domain" description="C2H2-type" evidence="13">
    <location>
        <begin position="234"/>
        <end position="261"/>
    </location>
</feature>
<evidence type="ECO:0000259" key="13">
    <source>
        <dbReference type="PROSITE" id="PS50157"/>
    </source>
</evidence>
<dbReference type="GO" id="GO:0000978">
    <property type="term" value="F:RNA polymerase II cis-regulatory region sequence-specific DNA binding"/>
    <property type="evidence" value="ECO:0007669"/>
    <property type="project" value="TreeGrafter"/>
</dbReference>
<dbReference type="AlphaFoldDB" id="A0A8K0D3C6"/>
<feature type="region of interest" description="Disordered" evidence="12">
    <location>
        <begin position="86"/>
        <end position="109"/>
    </location>
</feature>
<sequence>MTMASYSKKRVTKASNKANKNKKDKLIDLKDGNLKIDKLYDINTQDSSILCNKRRGSRCYEILEALGLKRINLSCGSIYNENTEVNNENSPSNLQNSQQDKNNNTKDTEKTKFRKCTKCDLAFTTSLKYYQHRKQHHPRSKILYCKICSKTFRNFELLSKHKRCHSGDRPYCCVQCNKTFESLDLLTAHIRQHAGKLPYTCKICKMGFNLYSDFMEHESEHLLRKSEYLKPKMFKCATCPREFRKLCDLERHRRVHTGEKPYICKICKNRFQQAHNLTKHMIIHTKEKLFKCDICKKEFGRSDVLTRHMITHSVNKPYPCDICDKSFGRFSQLLDHVKKTSFFIVFETFTTKVSMMFKGRYCKCNNKDFDNYYCD</sequence>
<dbReference type="PROSITE" id="PS00028">
    <property type="entry name" value="ZINC_FINGER_C2H2_1"/>
    <property type="match status" value="7"/>
</dbReference>
<feature type="domain" description="C2H2-type" evidence="13">
    <location>
        <begin position="143"/>
        <end position="170"/>
    </location>
</feature>
<dbReference type="EMBL" id="VTPC01003479">
    <property type="protein sequence ID" value="KAF2898464.1"/>
    <property type="molecule type" value="Genomic_DNA"/>
</dbReference>
<accession>A0A8K0D3C6</accession>
<dbReference type="Pfam" id="PF00096">
    <property type="entry name" value="zf-C2H2"/>
    <property type="match status" value="3"/>
</dbReference>
<feature type="domain" description="C2H2-type" evidence="13">
    <location>
        <begin position="318"/>
        <end position="338"/>
    </location>
</feature>
<evidence type="ECO:0000256" key="3">
    <source>
        <dbReference type="ARBA" id="ARBA00022723"/>
    </source>
</evidence>
<dbReference type="SMART" id="SM00355">
    <property type="entry name" value="ZnF_C2H2"/>
    <property type="match status" value="8"/>
</dbReference>
<evidence type="ECO:0000313" key="15">
    <source>
        <dbReference type="Proteomes" id="UP000801492"/>
    </source>
</evidence>
<protein>
    <recommendedName>
        <fullName evidence="13">C2H2-type domain-containing protein</fullName>
    </recommendedName>
</protein>
<keyword evidence="8" id="KW-0238">DNA-binding</keyword>
<feature type="domain" description="C2H2-type" evidence="13">
    <location>
        <begin position="171"/>
        <end position="198"/>
    </location>
</feature>
<dbReference type="Gene3D" id="3.30.160.60">
    <property type="entry name" value="Classic Zinc Finger"/>
    <property type="match status" value="6"/>
</dbReference>
<proteinExistence type="inferred from homology"/>
<evidence type="ECO:0000256" key="5">
    <source>
        <dbReference type="ARBA" id="ARBA00022771"/>
    </source>
</evidence>
<evidence type="ECO:0000256" key="11">
    <source>
        <dbReference type="PROSITE-ProRule" id="PRU00042"/>
    </source>
</evidence>
<feature type="domain" description="C2H2-type" evidence="13">
    <location>
        <begin position="262"/>
        <end position="289"/>
    </location>
</feature>
<organism evidence="14 15">
    <name type="scientific">Ignelater luminosus</name>
    <name type="common">Cucubano</name>
    <name type="synonym">Pyrophorus luminosus</name>
    <dbReference type="NCBI Taxonomy" id="2038154"/>
    <lineage>
        <taxon>Eukaryota</taxon>
        <taxon>Metazoa</taxon>
        <taxon>Ecdysozoa</taxon>
        <taxon>Arthropoda</taxon>
        <taxon>Hexapoda</taxon>
        <taxon>Insecta</taxon>
        <taxon>Pterygota</taxon>
        <taxon>Neoptera</taxon>
        <taxon>Endopterygota</taxon>
        <taxon>Coleoptera</taxon>
        <taxon>Polyphaga</taxon>
        <taxon>Elateriformia</taxon>
        <taxon>Elateroidea</taxon>
        <taxon>Elateridae</taxon>
        <taxon>Agrypninae</taxon>
        <taxon>Pyrophorini</taxon>
        <taxon>Ignelater</taxon>
    </lineage>
</organism>
<keyword evidence="15" id="KW-1185">Reference proteome</keyword>
<evidence type="ECO:0000256" key="7">
    <source>
        <dbReference type="ARBA" id="ARBA00023015"/>
    </source>
</evidence>
<dbReference type="GO" id="GO:0005634">
    <property type="term" value="C:nucleus"/>
    <property type="evidence" value="ECO:0007669"/>
    <property type="project" value="UniProtKB-SubCell"/>
</dbReference>
<keyword evidence="4" id="KW-0677">Repeat</keyword>
<feature type="domain" description="C2H2-type" evidence="13">
    <location>
        <begin position="290"/>
        <end position="317"/>
    </location>
</feature>
<evidence type="ECO:0000256" key="6">
    <source>
        <dbReference type="ARBA" id="ARBA00022833"/>
    </source>
</evidence>
<keyword evidence="6" id="KW-0862">Zinc</keyword>
<dbReference type="GO" id="GO:0003700">
    <property type="term" value="F:DNA-binding transcription factor activity"/>
    <property type="evidence" value="ECO:0007669"/>
    <property type="project" value="TreeGrafter"/>
</dbReference>
<dbReference type="GO" id="GO:0008270">
    <property type="term" value="F:zinc ion binding"/>
    <property type="evidence" value="ECO:0007669"/>
    <property type="project" value="UniProtKB-KW"/>
</dbReference>
<feature type="domain" description="C2H2-type" evidence="13">
    <location>
        <begin position="199"/>
        <end position="226"/>
    </location>
</feature>
<feature type="compositionally biased region" description="Polar residues" evidence="12">
    <location>
        <begin position="86"/>
        <end position="99"/>
    </location>
</feature>
<dbReference type="FunFam" id="3.30.160.60:FF:000624">
    <property type="entry name" value="zinc finger protein 697"/>
    <property type="match status" value="1"/>
</dbReference>
<comment type="similarity">
    <text evidence="2">Belongs to the krueppel C2H2-type zinc-finger protein family.</text>
</comment>
<dbReference type="Proteomes" id="UP000801492">
    <property type="component" value="Unassembled WGS sequence"/>
</dbReference>
<gene>
    <name evidence="14" type="ORF">ILUMI_07711</name>
</gene>
<dbReference type="PANTHER" id="PTHR24390">
    <property type="entry name" value="ZINC FINGER PROTEIN"/>
    <property type="match status" value="1"/>
</dbReference>
<comment type="subcellular location">
    <subcellularLocation>
        <location evidence="1">Nucleus</location>
    </subcellularLocation>
</comment>
<name>A0A8K0D3C6_IGNLU</name>
<keyword evidence="7" id="KW-0805">Transcription regulation</keyword>
<comment type="caution">
    <text evidence="14">The sequence shown here is derived from an EMBL/GenBank/DDBJ whole genome shotgun (WGS) entry which is preliminary data.</text>
</comment>
<dbReference type="OrthoDB" id="6077919at2759"/>
<reference evidence="14" key="1">
    <citation type="submission" date="2019-08" db="EMBL/GenBank/DDBJ databases">
        <title>The genome of the North American firefly Photinus pyralis.</title>
        <authorList>
            <consortium name="Photinus pyralis genome working group"/>
            <person name="Fallon T.R."/>
            <person name="Sander Lower S.E."/>
            <person name="Weng J.-K."/>
        </authorList>
    </citation>
    <scope>NUCLEOTIDE SEQUENCE</scope>
    <source>
        <strain evidence="14">TRF0915ILg1</strain>
        <tissue evidence="14">Whole body</tissue>
    </source>
</reference>
<keyword evidence="5 11" id="KW-0863">Zinc-finger</keyword>
<evidence type="ECO:0000256" key="12">
    <source>
        <dbReference type="SAM" id="MobiDB-lite"/>
    </source>
</evidence>
<dbReference type="SUPFAM" id="SSF57667">
    <property type="entry name" value="beta-beta-alpha zinc fingers"/>
    <property type="match status" value="4"/>
</dbReference>
<evidence type="ECO:0000313" key="14">
    <source>
        <dbReference type="EMBL" id="KAF2898464.1"/>
    </source>
</evidence>
<evidence type="ECO:0000256" key="2">
    <source>
        <dbReference type="ARBA" id="ARBA00006991"/>
    </source>
</evidence>
<evidence type="ECO:0000256" key="10">
    <source>
        <dbReference type="ARBA" id="ARBA00023242"/>
    </source>
</evidence>
<keyword evidence="10" id="KW-0539">Nucleus</keyword>
<keyword evidence="9" id="KW-0804">Transcription</keyword>
<dbReference type="FunFam" id="3.30.160.60:FF:001480">
    <property type="entry name" value="Si:cabz01071911.3"/>
    <property type="match status" value="1"/>
</dbReference>
<dbReference type="FunFam" id="3.30.160.60:FF:000065">
    <property type="entry name" value="B-cell CLL/lymphoma 6, member B"/>
    <property type="match status" value="1"/>
</dbReference>